<evidence type="ECO:0000313" key="2">
    <source>
        <dbReference type="Proteomes" id="UP000886501"/>
    </source>
</evidence>
<organism evidence="1 2">
    <name type="scientific">Thelephora ganbajun</name>
    <name type="common">Ganba fungus</name>
    <dbReference type="NCBI Taxonomy" id="370292"/>
    <lineage>
        <taxon>Eukaryota</taxon>
        <taxon>Fungi</taxon>
        <taxon>Dikarya</taxon>
        <taxon>Basidiomycota</taxon>
        <taxon>Agaricomycotina</taxon>
        <taxon>Agaricomycetes</taxon>
        <taxon>Thelephorales</taxon>
        <taxon>Thelephoraceae</taxon>
        <taxon>Thelephora</taxon>
    </lineage>
</organism>
<gene>
    <name evidence="1" type="ORF">BDM02DRAFT_3143902</name>
</gene>
<keyword evidence="2" id="KW-1185">Reference proteome</keyword>
<dbReference type="EMBL" id="MU118010">
    <property type="protein sequence ID" value="KAF9648635.1"/>
    <property type="molecule type" value="Genomic_DNA"/>
</dbReference>
<comment type="caution">
    <text evidence="1">The sequence shown here is derived from an EMBL/GenBank/DDBJ whole genome shotgun (WGS) entry which is preliminary data.</text>
</comment>
<sequence length="1054" mass="110213">MTADRRADRRLARVQHASPYSQKTRNAKQSQQSEKSSGWSLAGFLRYFNPLRLRHSEEPEEETEEETSQDELDTNQSSQSSHDVFGSQTQPAQPPPAARPPNFFTNGPSPPPGPSFSQLTTLPESSTSPLKNVDAVKTYLEQSGGRPLNQVEIAGLVSMLQDSIDSIDDDIQQPFRFSKSPSRAGSPATSSLFPTASSSTMSSTTTATPKTPTRTLSKNPNGAYKWQGAGSARRNRYHSPAFGSPSSGNKIKLPSAEAVKSDSKRRRVGQDAEALSPQKTSASRQSSAEPTTAGPSTTSSTSAPNVKDTATNGLPQSKLPPNGVNTSTPRLNKTTTPAVSSPLRQAWSQDDLPSPNSSPASAPKPSRAAVFMTELIREATPAKKPDIANPYQTASPVKTVKPPVKKPIRKSRAASKQPSTEEREKKQPEVSMQAIIEASLPKGSKRSRPPTHLSASTNGSPEMSSVDFPSQSPSPPPKQSPFPSFQNGLSTTLNGSKTITIEEIEDEEELPSPKKQKKVPTPAEPMIAEIDDLQQPSQPFLRPSEITEPGDTPQLQTSGLNGASSSAPMISPTTSGRSFFGLKSSAPKEPSKLRFSIKADRDETASSASSVSPTAATSPKDAKAEVLSIVIFDIPTETFTLPRRTIREERSSGELRAEKEVRGFADDDIPMDDAWSLSSTSAGPPNLNKVGCSTGIATLPTSNSTSTPSSTTTTAPTTNGGFNWGAAGLNPPRQDDCWKCGTCDSMNPASATEKCTACDTPKPRAAKPVASSSFSMPKPPSTPLLFGTSATTVNTTAATATTSSRSGGFNWGAVGMEPPTTNTEGWKCGTCDLVNPTSATEKCTVCDARKPGAEKSTAALSFSMPKPPSTPLAFGSGGASTTTTSTSSGPGGFNWGAAGLKPPTTNTDEWKCGTCALMNPASAKEKCAVCDAPGPGVSSSGSGSGNAFTMPTPPSGPLLFGASNLTSLTSSPSSGFSFGVPRPVGLVFNPSFTGSGPVHSTATTTPTGTGGGFNWGAAGLKPPSESGEWKCKTCALMNPTTATEKCTICDAPKS</sequence>
<evidence type="ECO:0000313" key="1">
    <source>
        <dbReference type="EMBL" id="KAF9648635.1"/>
    </source>
</evidence>
<reference evidence="1" key="2">
    <citation type="journal article" date="2020" name="Nat. Commun.">
        <title>Large-scale genome sequencing of mycorrhizal fungi provides insights into the early evolution of symbiotic traits.</title>
        <authorList>
            <person name="Miyauchi S."/>
            <person name="Kiss E."/>
            <person name="Kuo A."/>
            <person name="Drula E."/>
            <person name="Kohler A."/>
            <person name="Sanchez-Garcia M."/>
            <person name="Morin E."/>
            <person name="Andreopoulos B."/>
            <person name="Barry K.W."/>
            <person name="Bonito G."/>
            <person name="Buee M."/>
            <person name="Carver A."/>
            <person name="Chen C."/>
            <person name="Cichocki N."/>
            <person name="Clum A."/>
            <person name="Culley D."/>
            <person name="Crous P.W."/>
            <person name="Fauchery L."/>
            <person name="Girlanda M."/>
            <person name="Hayes R.D."/>
            <person name="Keri Z."/>
            <person name="LaButti K."/>
            <person name="Lipzen A."/>
            <person name="Lombard V."/>
            <person name="Magnuson J."/>
            <person name="Maillard F."/>
            <person name="Murat C."/>
            <person name="Nolan M."/>
            <person name="Ohm R.A."/>
            <person name="Pangilinan J."/>
            <person name="Pereira M.F."/>
            <person name="Perotto S."/>
            <person name="Peter M."/>
            <person name="Pfister S."/>
            <person name="Riley R."/>
            <person name="Sitrit Y."/>
            <person name="Stielow J.B."/>
            <person name="Szollosi G."/>
            <person name="Zifcakova L."/>
            <person name="Stursova M."/>
            <person name="Spatafora J.W."/>
            <person name="Tedersoo L."/>
            <person name="Vaario L.M."/>
            <person name="Yamada A."/>
            <person name="Yan M."/>
            <person name="Wang P."/>
            <person name="Xu J."/>
            <person name="Bruns T."/>
            <person name="Baldrian P."/>
            <person name="Vilgalys R."/>
            <person name="Dunand C."/>
            <person name="Henrissat B."/>
            <person name="Grigoriev I.V."/>
            <person name="Hibbett D."/>
            <person name="Nagy L.G."/>
            <person name="Martin F.M."/>
        </authorList>
    </citation>
    <scope>NUCLEOTIDE SEQUENCE</scope>
    <source>
        <strain evidence="1">P2</strain>
    </source>
</reference>
<name>A0ACB6ZFQ3_THEGA</name>
<reference evidence="1" key="1">
    <citation type="submission" date="2019-10" db="EMBL/GenBank/DDBJ databases">
        <authorList>
            <consortium name="DOE Joint Genome Institute"/>
            <person name="Kuo A."/>
            <person name="Miyauchi S."/>
            <person name="Kiss E."/>
            <person name="Drula E."/>
            <person name="Kohler A."/>
            <person name="Sanchez-Garcia M."/>
            <person name="Andreopoulos B."/>
            <person name="Barry K.W."/>
            <person name="Bonito G."/>
            <person name="Buee M."/>
            <person name="Carver A."/>
            <person name="Chen C."/>
            <person name="Cichocki N."/>
            <person name="Clum A."/>
            <person name="Culley D."/>
            <person name="Crous P.W."/>
            <person name="Fauchery L."/>
            <person name="Girlanda M."/>
            <person name="Hayes R."/>
            <person name="Keri Z."/>
            <person name="Labutti K."/>
            <person name="Lipzen A."/>
            <person name="Lombard V."/>
            <person name="Magnuson J."/>
            <person name="Maillard F."/>
            <person name="Morin E."/>
            <person name="Murat C."/>
            <person name="Nolan M."/>
            <person name="Ohm R."/>
            <person name="Pangilinan J."/>
            <person name="Pereira M."/>
            <person name="Perotto S."/>
            <person name="Peter M."/>
            <person name="Riley R."/>
            <person name="Sitrit Y."/>
            <person name="Stielow B."/>
            <person name="Szollosi G."/>
            <person name="Zifcakova L."/>
            <person name="Stursova M."/>
            <person name="Spatafora J.W."/>
            <person name="Tedersoo L."/>
            <person name="Vaario L.-M."/>
            <person name="Yamada A."/>
            <person name="Yan M."/>
            <person name="Wang P."/>
            <person name="Xu J."/>
            <person name="Bruns T."/>
            <person name="Baldrian P."/>
            <person name="Vilgalys R."/>
            <person name="Henrissat B."/>
            <person name="Grigoriev I.V."/>
            <person name="Hibbett D."/>
            <person name="Nagy L.G."/>
            <person name="Martin F.M."/>
        </authorList>
    </citation>
    <scope>NUCLEOTIDE SEQUENCE</scope>
    <source>
        <strain evidence="1">P2</strain>
    </source>
</reference>
<proteinExistence type="predicted"/>
<protein>
    <submittedName>
        <fullName evidence="1">Uncharacterized protein</fullName>
    </submittedName>
</protein>
<dbReference type="Proteomes" id="UP000886501">
    <property type="component" value="Unassembled WGS sequence"/>
</dbReference>
<accession>A0ACB6ZFQ3</accession>